<comment type="caution">
    <text evidence="2">The sequence shown here is derived from an EMBL/GenBank/DDBJ whole genome shotgun (WGS) entry which is preliminary data.</text>
</comment>
<keyword evidence="1" id="KW-0732">Signal</keyword>
<sequence length="218" mass="24863">MKKTIVRAVLTTTMLLSMVLGQNVITNAAAVTPIAAATPTTTTTVKSTATPVPIMRDNLSKYGLKKDLELPITVTAGGLSYTLEKFMIYDFKSKDAQNLVKKYDYDSFGVMVSKPKHFIWTKITIKNNSNKIVKRSLNDQKEKWILSLQGKGQLDQIWPKVNVEKLNNKEAFYYYTLKPSEQLTTYQAYLYDQDFNYFAIRLFHDGGFDEKFIVNSPE</sequence>
<evidence type="ECO:0000313" key="3">
    <source>
        <dbReference type="Proteomes" id="UP000187465"/>
    </source>
</evidence>
<accession>A0A1R0WZW1</accession>
<dbReference type="Proteomes" id="UP000187465">
    <property type="component" value="Unassembled WGS sequence"/>
</dbReference>
<name>A0A1R0WZW1_9BACL</name>
<evidence type="ECO:0000313" key="2">
    <source>
        <dbReference type="EMBL" id="OMD25275.1"/>
    </source>
</evidence>
<protein>
    <submittedName>
        <fullName evidence="2">Uncharacterized protein</fullName>
    </submittedName>
</protein>
<organism evidence="2 3">
    <name type="scientific">Paenibacillus odorifer</name>
    <dbReference type="NCBI Taxonomy" id="189426"/>
    <lineage>
        <taxon>Bacteria</taxon>
        <taxon>Bacillati</taxon>
        <taxon>Bacillota</taxon>
        <taxon>Bacilli</taxon>
        <taxon>Bacillales</taxon>
        <taxon>Paenibacillaceae</taxon>
        <taxon>Paenibacillus</taxon>
    </lineage>
</organism>
<dbReference type="RefSeq" id="WP_036681720.1">
    <property type="nucleotide sequence ID" value="NZ_MKQP01000045.1"/>
</dbReference>
<evidence type="ECO:0000256" key="1">
    <source>
        <dbReference type="SAM" id="SignalP"/>
    </source>
</evidence>
<feature type="signal peptide" evidence="1">
    <location>
        <begin position="1"/>
        <end position="28"/>
    </location>
</feature>
<dbReference type="AlphaFoldDB" id="A0A1R0WZW1"/>
<dbReference type="EMBL" id="MKQP01000045">
    <property type="protein sequence ID" value="OMD25275.1"/>
    <property type="molecule type" value="Genomic_DNA"/>
</dbReference>
<feature type="chain" id="PRO_5039185925" evidence="1">
    <location>
        <begin position="29"/>
        <end position="218"/>
    </location>
</feature>
<reference evidence="2 3" key="1">
    <citation type="submission" date="2016-10" db="EMBL/GenBank/DDBJ databases">
        <title>Paenibacillus species isolates.</title>
        <authorList>
            <person name="Beno S.M."/>
        </authorList>
    </citation>
    <scope>NUCLEOTIDE SEQUENCE [LARGE SCALE GENOMIC DNA]</scope>
    <source>
        <strain evidence="2 3">FSL H7-0604</strain>
    </source>
</reference>
<gene>
    <name evidence="2" type="ORF">BJP51_03210</name>
</gene>
<proteinExistence type="predicted"/>